<dbReference type="Proteomes" id="UP000266188">
    <property type="component" value="Unassembled WGS sequence"/>
</dbReference>
<accession>A0A3A2ZTM1</accession>
<organism evidence="2 3">
    <name type="scientific">Aspergillus sclerotialis</name>
    <dbReference type="NCBI Taxonomy" id="2070753"/>
    <lineage>
        <taxon>Eukaryota</taxon>
        <taxon>Fungi</taxon>
        <taxon>Dikarya</taxon>
        <taxon>Ascomycota</taxon>
        <taxon>Pezizomycotina</taxon>
        <taxon>Eurotiomycetes</taxon>
        <taxon>Eurotiomycetidae</taxon>
        <taxon>Eurotiales</taxon>
        <taxon>Aspergillaceae</taxon>
        <taxon>Aspergillus</taxon>
        <taxon>Aspergillus subgen. Polypaecilum</taxon>
    </lineage>
</organism>
<keyword evidence="3" id="KW-1185">Reference proteome</keyword>
<dbReference type="AlphaFoldDB" id="A0A3A2ZTM1"/>
<evidence type="ECO:0000313" key="3">
    <source>
        <dbReference type="Proteomes" id="UP000266188"/>
    </source>
</evidence>
<reference evidence="3" key="1">
    <citation type="submission" date="2017-02" db="EMBL/GenBank/DDBJ databases">
        <authorList>
            <person name="Tafer H."/>
            <person name="Lopandic K."/>
        </authorList>
    </citation>
    <scope>NUCLEOTIDE SEQUENCE [LARGE SCALE GENOMIC DNA]</scope>
    <source>
        <strain evidence="3">CBS 366.77</strain>
    </source>
</reference>
<feature type="compositionally biased region" description="Polar residues" evidence="1">
    <location>
        <begin position="54"/>
        <end position="80"/>
    </location>
</feature>
<dbReference type="EMBL" id="MVGC01000020">
    <property type="protein sequence ID" value="RJE26518.1"/>
    <property type="molecule type" value="Genomic_DNA"/>
</dbReference>
<protein>
    <submittedName>
        <fullName evidence="2">Uncharacterized protein</fullName>
    </submittedName>
</protein>
<sequence>MIRSQLRPLLHYDHTGLIGTVTTPVRQFSALQPKANSNENQFPGPSGSIRPRDPSTSPRGPQSRVNSQTGRPHQRVNNAPRNRAHRGIDARSLGAPQTGGQPANIIRAPRFRGPRISRPTGGRKPMKSGASNKKAPRRNAGKKEPEEEEGDDLRLQEVNDVYRALAEERKPVPVRYDPQHPDFGTLKDTWPALPTDPIARVASVSEKLSWLSDRVPNGYEPPYELGKRLFDGKSVSFSSEEEKTQAVEEAKKLAQHQADKLTQEKGDLVDPVDISFEPINTEHKKSLLGTQVQGDYSEWTRMPSDKPPIFGEIITSLRNNVTYQTPGKSSQFLTKVESLLSSKRPSAPKRG</sequence>
<gene>
    <name evidence="2" type="ORF">PHISCL_01131</name>
</gene>
<evidence type="ECO:0000313" key="2">
    <source>
        <dbReference type="EMBL" id="RJE26518.1"/>
    </source>
</evidence>
<feature type="region of interest" description="Disordered" evidence="1">
    <location>
        <begin position="33"/>
        <end position="156"/>
    </location>
</feature>
<feature type="compositionally biased region" description="Polar residues" evidence="1">
    <location>
        <begin position="33"/>
        <end position="43"/>
    </location>
</feature>
<name>A0A3A2ZTM1_9EURO</name>
<dbReference type="OrthoDB" id="5365739at2759"/>
<evidence type="ECO:0000256" key="1">
    <source>
        <dbReference type="SAM" id="MobiDB-lite"/>
    </source>
</evidence>
<dbReference type="STRING" id="2070753.A0A3A2ZTM1"/>
<proteinExistence type="predicted"/>
<comment type="caution">
    <text evidence="2">The sequence shown here is derived from an EMBL/GenBank/DDBJ whole genome shotgun (WGS) entry which is preliminary data.</text>
</comment>